<protein>
    <recommendedName>
        <fullName evidence="5">T9SS type A sorting domain-containing protein</fullName>
    </recommendedName>
</protein>
<proteinExistence type="predicted"/>
<reference evidence="4" key="1">
    <citation type="journal article" date="2019" name="Int. J. Syst. Evol. Microbiol.">
        <title>The Global Catalogue of Microorganisms (GCM) 10K type strain sequencing project: providing services to taxonomists for standard genome sequencing and annotation.</title>
        <authorList>
            <consortium name="The Broad Institute Genomics Platform"/>
            <consortium name="The Broad Institute Genome Sequencing Center for Infectious Disease"/>
            <person name="Wu L."/>
            <person name="Ma J."/>
        </authorList>
    </citation>
    <scope>NUCLEOTIDE SEQUENCE [LARGE SCALE GENOMIC DNA]</scope>
    <source>
        <strain evidence="4">CGMCC 1.16306</strain>
    </source>
</reference>
<evidence type="ECO:0008006" key="5">
    <source>
        <dbReference type="Google" id="ProtNLM"/>
    </source>
</evidence>
<dbReference type="EMBL" id="JBHTBN010000001">
    <property type="protein sequence ID" value="MFC7356601.1"/>
    <property type="molecule type" value="Genomic_DNA"/>
</dbReference>
<evidence type="ECO:0000313" key="3">
    <source>
        <dbReference type="EMBL" id="MFC7356601.1"/>
    </source>
</evidence>
<sequence>MKKITQILIFCFSFLALYSYGQRGNTFTQIQNSNAYRSIVTDLDIQPEDQVIADDLIVDGSICAGFDCVDGENFGFDTFRIKENNLRIHFDDTSNSASFPNNDWRISINDTSNGGANYFAIDDATAGTNPFRIEASAPSNSLYVDDSGRVGFGTDAPVVEMHSRNGDSPTLRLDQDGSSGFTPQVWDVAGNETNFFVRDATNGSTLPFKIIPNSSENALVIRGDAIGIGGASNAVNANASIDLKSTAKGLLLNRMTTTDRTALANVEGMIVYDTDLNQLFSNDGTQWQSGGVDTDDQGVDVFQLNASNELELSLDNDGVATQTVDLSSFLDNTDDQGADVFQLNASNQLELSLEDDGVATQTVDLSSFLDNTDDQNISGSGLSGTTLTIGIEGGTSQTVDLSSLDDSGTDDQALSLSGNTLTLEDGGSVSLSSYLDNTDDQNISGSGLSGTTLTIGIEGGTSETVDLSSLVDSGTDDQALSLSGNTLTLEDGGSVNLSSYLDNTDDQNISGSGLSGTTLTIGIEGGASQTVDLSSLNNSGTDDQVLSLSGNTLTLEDGGTVDLSMYLDNTDNQMLANFILTGDILGITLQNGGTAQVDIGPLVDPLRDELETAQSQLAALSAQMNDVLARLEAIEDCACDGTLGVTDFNVQPDQPVLLQNIPNPFDNSTTIGYFIPFRYESANIIVSATSGRLLENYKIDRMGEGEIIVDKERMQAAVYFYTLYVDGKRIDTKRMVVE</sequence>
<feature type="signal peptide" evidence="2">
    <location>
        <begin position="1"/>
        <end position="21"/>
    </location>
</feature>
<keyword evidence="4" id="KW-1185">Reference proteome</keyword>
<keyword evidence="1" id="KW-0175">Coiled coil</keyword>
<dbReference type="Proteomes" id="UP001596415">
    <property type="component" value="Unassembled WGS sequence"/>
</dbReference>
<comment type="caution">
    <text evidence="3">The sequence shown here is derived from an EMBL/GenBank/DDBJ whole genome shotgun (WGS) entry which is preliminary data.</text>
</comment>
<evidence type="ECO:0000256" key="1">
    <source>
        <dbReference type="SAM" id="Coils"/>
    </source>
</evidence>
<keyword evidence="2" id="KW-0732">Signal</keyword>
<name>A0ABW2MV04_9FLAO</name>
<feature type="coiled-coil region" evidence="1">
    <location>
        <begin position="603"/>
        <end position="630"/>
    </location>
</feature>
<evidence type="ECO:0000256" key="2">
    <source>
        <dbReference type="SAM" id="SignalP"/>
    </source>
</evidence>
<organism evidence="3 4">
    <name type="scientific">Jejudonia soesokkakensis</name>
    <dbReference type="NCBI Taxonomy" id="1323432"/>
    <lineage>
        <taxon>Bacteria</taxon>
        <taxon>Pseudomonadati</taxon>
        <taxon>Bacteroidota</taxon>
        <taxon>Flavobacteriia</taxon>
        <taxon>Flavobacteriales</taxon>
        <taxon>Flavobacteriaceae</taxon>
        <taxon>Jejudonia</taxon>
    </lineage>
</organism>
<evidence type="ECO:0000313" key="4">
    <source>
        <dbReference type="Proteomes" id="UP001596415"/>
    </source>
</evidence>
<feature type="chain" id="PRO_5045850583" description="T9SS type A sorting domain-containing protein" evidence="2">
    <location>
        <begin position="22"/>
        <end position="738"/>
    </location>
</feature>
<gene>
    <name evidence="3" type="ORF">ACFQO1_02800</name>
</gene>
<accession>A0ABW2MV04</accession>
<dbReference type="RefSeq" id="WP_380216449.1">
    <property type="nucleotide sequence ID" value="NZ_JBHTBN010000001.1"/>
</dbReference>